<dbReference type="RefSeq" id="WP_053380774.1">
    <property type="nucleotide sequence ID" value="NZ_CP011801.1"/>
</dbReference>
<dbReference type="KEGG" id="nmv:NITMOv2_3431"/>
<dbReference type="STRING" id="42253.NITMOv2_3431"/>
<dbReference type="OrthoDB" id="9795940at2"/>
<evidence type="ECO:0000313" key="3">
    <source>
        <dbReference type="Proteomes" id="UP000069205"/>
    </source>
</evidence>
<evidence type="ECO:0000256" key="1">
    <source>
        <dbReference type="SAM" id="Phobius"/>
    </source>
</evidence>
<evidence type="ECO:0000313" key="2">
    <source>
        <dbReference type="EMBL" id="ALA59823.1"/>
    </source>
</evidence>
<accession>A0A0K2GFT8</accession>
<organism evidence="2 3">
    <name type="scientific">Nitrospira moscoviensis</name>
    <dbReference type="NCBI Taxonomy" id="42253"/>
    <lineage>
        <taxon>Bacteria</taxon>
        <taxon>Pseudomonadati</taxon>
        <taxon>Nitrospirota</taxon>
        <taxon>Nitrospiria</taxon>
        <taxon>Nitrospirales</taxon>
        <taxon>Nitrospiraceae</taxon>
        <taxon>Nitrospira</taxon>
    </lineage>
</organism>
<protein>
    <recommendedName>
        <fullName evidence="4">DUF948 domain-containing protein</fullName>
    </recommendedName>
</protein>
<feature type="transmembrane region" description="Helical" evidence="1">
    <location>
        <begin position="6"/>
        <end position="27"/>
    </location>
</feature>
<dbReference type="PANTHER" id="PTHR40070">
    <property type="entry name" value="UPF0478 PROTEIN YTXG"/>
    <property type="match status" value="1"/>
</dbReference>
<dbReference type="Proteomes" id="UP000069205">
    <property type="component" value="Chromosome"/>
</dbReference>
<proteinExistence type="predicted"/>
<keyword evidence="1" id="KW-1133">Transmembrane helix</keyword>
<dbReference type="EMBL" id="CP011801">
    <property type="protein sequence ID" value="ALA59823.1"/>
    <property type="molecule type" value="Genomic_DNA"/>
</dbReference>
<dbReference type="PATRIC" id="fig|42253.5.peg.3384"/>
<sequence length="135" mass="14081">MTTIEIAAVLIAVAFAVLVGYLVPVLMQVRKTVAESEQLLAKLNADVPPLVADLRAVGRHLNELMEQARGGVEHAAVLLHAVGEVGESVQQVHNVVRGSGGSLFGRLAGVAAGFKAAAQVVRERLRHEGGPHNGG</sequence>
<reference evidence="2 3" key="1">
    <citation type="journal article" date="2015" name="Proc. Natl. Acad. Sci. U.S.A.">
        <title>Expanded metabolic versatility of ubiquitous nitrite-oxidizing bacteria from the genus Nitrospira.</title>
        <authorList>
            <person name="Koch H."/>
            <person name="Lucker S."/>
            <person name="Albertsen M."/>
            <person name="Kitzinger K."/>
            <person name="Herbold C."/>
            <person name="Spieck E."/>
            <person name="Nielsen P.H."/>
            <person name="Wagner M."/>
            <person name="Daims H."/>
        </authorList>
    </citation>
    <scope>NUCLEOTIDE SEQUENCE [LARGE SCALE GENOMIC DNA]</scope>
    <source>
        <strain evidence="2 3">NSP M-1</strain>
    </source>
</reference>
<dbReference type="PANTHER" id="PTHR40070:SF1">
    <property type="entry name" value="UPF0478 PROTEIN YTXG"/>
    <property type="match status" value="1"/>
</dbReference>
<name>A0A0K2GFT8_NITMO</name>
<gene>
    <name evidence="2" type="ORF">NITMOv2_3431</name>
</gene>
<keyword evidence="1" id="KW-0472">Membrane</keyword>
<keyword evidence="3" id="KW-1185">Reference proteome</keyword>
<dbReference type="Pfam" id="PF06103">
    <property type="entry name" value="DUF948"/>
    <property type="match status" value="1"/>
</dbReference>
<keyword evidence="1" id="KW-0812">Transmembrane</keyword>
<evidence type="ECO:0008006" key="4">
    <source>
        <dbReference type="Google" id="ProtNLM"/>
    </source>
</evidence>
<dbReference type="InterPro" id="IPR009293">
    <property type="entry name" value="UPF0478"/>
</dbReference>
<dbReference type="AlphaFoldDB" id="A0A0K2GFT8"/>